<dbReference type="InterPro" id="IPR023828">
    <property type="entry name" value="Peptidase_S8_Ser-AS"/>
</dbReference>
<dbReference type="Gene3D" id="3.40.50.200">
    <property type="entry name" value="Peptidase S8/S53 domain"/>
    <property type="match status" value="2"/>
</dbReference>
<comment type="caution">
    <text evidence="13">The sequence shown here is derived from an EMBL/GenBank/DDBJ whole genome shotgun (WGS) entry which is preliminary data.</text>
</comment>
<dbReference type="InterPro" id="IPR050131">
    <property type="entry name" value="Peptidase_S8_subtilisin-like"/>
</dbReference>
<dbReference type="Pfam" id="PF06280">
    <property type="entry name" value="fn3_5"/>
    <property type="match status" value="1"/>
</dbReference>
<feature type="domain" description="Peptidase S8/S53" evidence="10">
    <location>
        <begin position="91"/>
        <end position="513"/>
    </location>
</feature>
<dbReference type="InterPro" id="IPR023827">
    <property type="entry name" value="Peptidase_S8_Asp-AS"/>
</dbReference>
<comment type="similarity">
    <text evidence="1 8 9">Belongs to the peptidase S8 family.</text>
</comment>
<dbReference type="PROSITE" id="PS00136">
    <property type="entry name" value="SUBTILASE_ASP"/>
    <property type="match status" value="1"/>
</dbReference>
<dbReference type="InterPro" id="IPR000209">
    <property type="entry name" value="Peptidase_S8/S53_dom"/>
</dbReference>
<dbReference type="InterPro" id="IPR003137">
    <property type="entry name" value="PA_domain"/>
</dbReference>
<feature type="non-terminal residue" evidence="13">
    <location>
        <position position="1"/>
    </location>
</feature>
<keyword evidence="4 8" id="KW-0645">Protease</keyword>
<evidence type="ECO:0000259" key="11">
    <source>
        <dbReference type="Pfam" id="PF02225"/>
    </source>
</evidence>
<dbReference type="CDD" id="cd07489">
    <property type="entry name" value="Peptidases_S8_5"/>
    <property type="match status" value="1"/>
</dbReference>
<evidence type="ECO:0000256" key="4">
    <source>
        <dbReference type="ARBA" id="ARBA00022670"/>
    </source>
</evidence>
<dbReference type="PROSITE" id="PS00138">
    <property type="entry name" value="SUBTILASE_SER"/>
    <property type="match status" value="1"/>
</dbReference>
<dbReference type="PROSITE" id="PS00137">
    <property type="entry name" value="SUBTILASE_HIS"/>
    <property type="match status" value="1"/>
</dbReference>
<gene>
    <name evidence="13" type="ORF">B0J12DRAFT_564925</name>
</gene>
<protein>
    <submittedName>
        <fullName evidence="13">Serine endopeptidase</fullName>
    </submittedName>
</protein>
<dbReference type="InterPro" id="IPR036852">
    <property type="entry name" value="Peptidase_S8/S53_dom_sf"/>
</dbReference>
<feature type="domain" description="C5a peptidase/Subtilisin-like protease SBT2-like Fn3-like" evidence="12">
    <location>
        <begin position="552"/>
        <end position="681"/>
    </location>
</feature>
<dbReference type="Pfam" id="PF02225">
    <property type="entry name" value="PA"/>
    <property type="match status" value="1"/>
</dbReference>
<evidence type="ECO:0000259" key="12">
    <source>
        <dbReference type="Pfam" id="PF06280"/>
    </source>
</evidence>
<evidence type="ECO:0000256" key="2">
    <source>
        <dbReference type="ARBA" id="ARBA00022512"/>
    </source>
</evidence>
<keyword evidence="6 8" id="KW-0378">Hydrolase</keyword>
<organism evidence="13 14">
    <name type="scientific">Macrophomina phaseolina</name>
    <dbReference type="NCBI Taxonomy" id="35725"/>
    <lineage>
        <taxon>Eukaryota</taxon>
        <taxon>Fungi</taxon>
        <taxon>Dikarya</taxon>
        <taxon>Ascomycota</taxon>
        <taxon>Pezizomycotina</taxon>
        <taxon>Dothideomycetes</taxon>
        <taxon>Dothideomycetes incertae sedis</taxon>
        <taxon>Botryosphaeriales</taxon>
        <taxon>Botryosphaeriaceae</taxon>
        <taxon>Macrophomina</taxon>
    </lineage>
</organism>
<dbReference type="EMBL" id="JAGTJR010000004">
    <property type="protein sequence ID" value="KAH7061591.1"/>
    <property type="molecule type" value="Genomic_DNA"/>
</dbReference>
<feature type="domain" description="PA" evidence="11">
    <location>
        <begin position="319"/>
        <end position="391"/>
    </location>
</feature>
<evidence type="ECO:0000256" key="5">
    <source>
        <dbReference type="ARBA" id="ARBA00022729"/>
    </source>
</evidence>
<evidence type="ECO:0000256" key="8">
    <source>
        <dbReference type="PROSITE-ProRule" id="PRU01240"/>
    </source>
</evidence>
<dbReference type="SUPFAM" id="SSF52743">
    <property type="entry name" value="Subtilisin-like"/>
    <property type="match status" value="1"/>
</dbReference>
<evidence type="ECO:0000313" key="14">
    <source>
        <dbReference type="Proteomes" id="UP000774617"/>
    </source>
</evidence>
<dbReference type="InterPro" id="IPR046450">
    <property type="entry name" value="PA_dom_sf"/>
</dbReference>
<dbReference type="PANTHER" id="PTHR43806">
    <property type="entry name" value="PEPTIDASE S8"/>
    <property type="match status" value="1"/>
</dbReference>
<evidence type="ECO:0000256" key="6">
    <source>
        <dbReference type="ARBA" id="ARBA00022801"/>
    </source>
</evidence>
<keyword evidence="2" id="KW-0134">Cell wall</keyword>
<evidence type="ECO:0000259" key="10">
    <source>
        <dbReference type="Pfam" id="PF00082"/>
    </source>
</evidence>
<evidence type="ECO:0000256" key="9">
    <source>
        <dbReference type="RuleBase" id="RU003355"/>
    </source>
</evidence>
<reference evidence="13 14" key="1">
    <citation type="journal article" date="2021" name="Nat. Commun.">
        <title>Genetic determinants of endophytism in the Arabidopsis root mycobiome.</title>
        <authorList>
            <person name="Mesny F."/>
            <person name="Miyauchi S."/>
            <person name="Thiergart T."/>
            <person name="Pickel B."/>
            <person name="Atanasova L."/>
            <person name="Karlsson M."/>
            <person name="Huettel B."/>
            <person name="Barry K.W."/>
            <person name="Haridas S."/>
            <person name="Chen C."/>
            <person name="Bauer D."/>
            <person name="Andreopoulos W."/>
            <person name="Pangilinan J."/>
            <person name="LaButti K."/>
            <person name="Riley R."/>
            <person name="Lipzen A."/>
            <person name="Clum A."/>
            <person name="Drula E."/>
            <person name="Henrissat B."/>
            <person name="Kohler A."/>
            <person name="Grigoriev I.V."/>
            <person name="Martin F.M."/>
            <person name="Hacquard S."/>
        </authorList>
    </citation>
    <scope>NUCLEOTIDE SEQUENCE [LARGE SCALE GENOMIC DNA]</scope>
    <source>
        <strain evidence="13 14">MPI-SDFR-AT-0080</strain>
    </source>
</reference>
<accession>A0ABQ8GPB8</accession>
<evidence type="ECO:0000256" key="7">
    <source>
        <dbReference type="ARBA" id="ARBA00022825"/>
    </source>
</evidence>
<feature type="active site" description="Charge relay system" evidence="8">
    <location>
        <position position="474"/>
    </location>
</feature>
<evidence type="ECO:0000256" key="1">
    <source>
        <dbReference type="ARBA" id="ARBA00011073"/>
    </source>
</evidence>
<dbReference type="InterPro" id="IPR022398">
    <property type="entry name" value="Peptidase_S8_His-AS"/>
</dbReference>
<name>A0ABQ8GPB8_9PEZI</name>
<sequence length="850" mass="89419">ACLKGEKVLIRHELESSIFSGISLELGASQPLDTTLACLQSISGVVQVWPTRAHKLASQDESREAAKGIFNANNMHKMTGVEQLHQEGITGEGITIAIIDSGVDYLHPALGGGFGPGFKVSGGRDLVGDDWEKPAPPSPDADPWTECTYHGTHVTGIAAGNDSSIGFVGVAPGAQIHHYRVAGCGRAPLESDIIIKAILEAYNNNADVISASISLSTGPFPDDPVSMLFTKIVEEGKTVCVVAAGNYGTEGSFTADAPASGLGVLSVGSVNTDHVISSRPRGFYRINGTKYEFPWAPATPGRFPESLPLRALSLDTTVANDACNPLRPDVDLSGSVILVRRGGCKFAEKMKNVVDAGGRYFLAYDNTEGALFEYDNDIAGLVGAGSLTQKTGIELVKRLAAGEKVEMMMDSNFTLVPYFSVANGSLPGGRMNGRSTWGPSGEANVMPSLAAPGSNVFSTFPRSWGGYGLLSGTSMAAPYVAGCVALVKQARPGLKASQIVNLLVSTAKPIQFSDGTNKTYESLAPVWQQGGGLVQPLAAVRAKVVPTVPSVSFNDTLFFTGNEEVTITNLGNETLVYTTSISPAAGVLSLANNDSYFVPWTRKEGSLLASKEFLETLQVDSKVKISIVPAIITIKPGSSVTATVRADVGALAALSRRCPLYGGYLNLKSNSSAAEALSIPYGGIGCALKDVVVLSEHAANGTYLTAATEAETYKESFEAPPISPLTVFTVPGPDGASRKSAEIKFPTVVLKLGLFSRAVTINLVSASVSCVKSESCGIPAFGPDVTAQPGGFNRVDTTYELWKGRLGNGSWAPEGDYKFRVCAMHAWGSLDDVSSMRDCIDTAPFTLHFI</sequence>
<dbReference type="Gene3D" id="3.50.30.30">
    <property type="match status" value="1"/>
</dbReference>
<dbReference type="Pfam" id="PF00082">
    <property type="entry name" value="Peptidase_S8"/>
    <property type="match status" value="1"/>
</dbReference>
<evidence type="ECO:0000313" key="13">
    <source>
        <dbReference type="EMBL" id="KAH7061591.1"/>
    </source>
</evidence>
<feature type="active site" description="Charge relay system" evidence="8">
    <location>
        <position position="150"/>
    </location>
</feature>
<keyword evidence="7 8" id="KW-0720">Serine protease</keyword>
<dbReference type="InterPro" id="IPR010435">
    <property type="entry name" value="C5a/SBT2-like_Fn3"/>
</dbReference>
<dbReference type="Proteomes" id="UP000774617">
    <property type="component" value="Unassembled WGS sequence"/>
</dbReference>
<dbReference type="PRINTS" id="PR00723">
    <property type="entry name" value="SUBTILISIN"/>
</dbReference>
<dbReference type="SUPFAM" id="SSF52025">
    <property type="entry name" value="PA domain"/>
    <property type="match status" value="1"/>
</dbReference>
<dbReference type="PROSITE" id="PS51892">
    <property type="entry name" value="SUBTILASE"/>
    <property type="match status" value="1"/>
</dbReference>
<dbReference type="CDD" id="cd02124">
    <property type="entry name" value="PA_PoS1_like"/>
    <property type="match status" value="1"/>
</dbReference>
<evidence type="ECO:0000256" key="3">
    <source>
        <dbReference type="ARBA" id="ARBA00022525"/>
    </source>
</evidence>
<keyword evidence="5" id="KW-0732">Signal</keyword>
<keyword evidence="14" id="KW-1185">Reference proteome</keyword>
<proteinExistence type="inferred from homology"/>
<dbReference type="InterPro" id="IPR015500">
    <property type="entry name" value="Peptidase_S8_subtilisin-rel"/>
</dbReference>
<dbReference type="InterPro" id="IPR034187">
    <property type="entry name" value="Peptidases_S8_5"/>
</dbReference>
<feature type="active site" description="Charge relay system" evidence="8">
    <location>
        <position position="100"/>
    </location>
</feature>
<keyword evidence="3" id="KW-0964">Secreted</keyword>
<dbReference type="PANTHER" id="PTHR43806:SF66">
    <property type="entry name" value="SERIN ENDOPEPTIDASE"/>
    <property type="match status" value="1"/>
</dbReference>